<gene>
    <name evidence="3" type="primary">LOC112467165</name>
</gene>
<reference evidence="3" key="1">
    <citation type="submission" date="2025-08" db="UniProtKB">
        <authorList>
            <consortium name="RefSeq"/>
        </authorList>
    </citation>
    <scope>IDENTIFICATION</scope>
    <source>
        <tissue evidence="3">Whole body</tissue>
    </source>
</reference>
<dbReference type="Proteomes" id="UP000504618">
    <property type="component" value="Unplaced"/>
</dbReference>
<dbReference type="RefSeq" id="XP_024891416.1">
    <property type="nucleotide sequence ID" value="XM_025035648.1"/>
</dbReference>
<accession>A0A6J1REZ5</accession>
<protein>
    <submittedName>
        <fullName evidence="3">Histone-lysine N-methyltransferase, H3 lysine-79 specific-like</fullName>
    </submittedName>
</protein>
<dbReference type="GeneID" id="112467165"/>
<evidence type="ECO:0000313" key="3">
    <source>
        <dbReference type="RefSeq" id="XP_024891416.1"/>
    </source>
</evidence>
<feature type="compositionally biased region" description="Basic and acidic residues" evidence="1">
    <location>
        <begin position="136"/>
        <end position="145"/>
    </location>
</feature>
<feature type="compositionally biased region" description="Basic and acidic residues" evidence="1">
    <location>
        <begin position="103"/>
        <end position="127"/>
    </location>
</feature>
<proteinExistence type="predicted"/>
<organism evidence="2 3">
    <name type="scientific">Temnothorax curvispinosus</name>
    <dbReference type="NCBI Taxonomy" id="300111"/>
    <lineage>
        <taxon>Eukaryota</taxon>
        <taxon>Metazoa</taxon>
        <taxon>Ecdysozoa</taxon>
        <taxon>Arthropoda</taxon>
        <taxon>Hexapoda</taxon>
        <taxon>Insecta</taxon>
        <taxon>Pterygota</taxon>
        <taxon>Neoptera</taxon>
        <taxon>Endopterygota</taxon>
        <taxon>Hymenoptera</taxon>
        <taxon>Apocrita</taxon>
        <taxon>Aculeata</taxon>
        <taxon>Formicoidea</taxon>
        <taxon>Formicidae</taxon>
        <taxon>Myrmicinae</taxon>
        <taxon>Temnothorax</taxon>
    </lineage>
</organism>
<evidence type="ECO:0000313" key="2">
    <source>
        <dbReference type="Proteomes" id="UP000504618"/>
    </source>
</evidence>
<dbReference type="AlphaFoldDB" id="A0A6J1REZ5"/>
<feature type="compositionally biased region" description="Basic and acidic residues" evidence="1">
    <location>
        <begin position="80"/>
        <end position="94"/>
    </location>
</feature>
<sequence length="145" mass="17409">MECKGKKIIEAVEEIVEEKVKKMLRKVKEDGLKVKVEIREVRVIGQRGVWLTILVNLGDEEKKWRVLEAKRRAGNSIGVKMDEDKMVERRDRERKEKKRRLERRREDFRSAGRSEEDEIARGMEEKLLMSSDEEKEDKRKREWAK</sequence>
<evidence type="ECO:0000256" key="1">
    <source>
        <dbReference type="SAM" id="MobiDB-lite"/>
    </source>
</evidence>
<keyword evidence="2" id="KW-1185">Reference proteome</keyword>
<name>A0A6J1REZ5_9HYME</name>
<feature type="region of interest" description="Disordered" evidence="1">
    <location>
        <begin position="78"/>
        <end position="145"/>
    </location>
</feature>